<dbReference type="RefSeq" id="XP_059604166.1">
    <property type="nucleotide sequence ID" value="XM_059749377.1"/>
</dbReference>
<organism evidence="2">
    <name type="scientific">Aspergillus niger</name>
    <dbReference type="NCBI Taxonomy" id="5061"/>
    <lineage>
        <taxon>Eukaryota</taxon>
        <taxon>Fungi</taxon>
        <taxon>Dikarya</taxon>
        <taxon>Ascomycota</taxon>
        <taxon>Pezizomycotina</taxon>
        <taxon>Eurotiomycetes</taxon>
        <taxon>Eurotiomycetidae</taxon>
        <taxon>Eurotiales</taxon>
        <taxon>Aspergillaceae</taxon>
        <taxon>Aspergillus</taxon>
        <taxon>Aspergillus subgen. Circumdati</taxon>
    </lineage>
</organism>
<name>A0AAJ8BX63_ASPNG</name>
<evidence type="ECO:0000256" key="1">
    <source>
        <dbReference type="SAM" id="MobiDB-lite"/>
    </source>
</evidence>
<evidence type="ECO:0000313" key="2">
    <source>
        <dbReference type="RefSeq" id="XP_059604166.1"/>
    </source>
</evidence>
<sequence length="250" mass="27302">MALNSLDDDLPELLTGGECEGEAIAIAEITVRKGGRKMVGKESVHTKTDSAPKLSNSQEACGEGMQPTTQGRQATGGYGANEECKVEEKQQKKKKEEEIMENDDDRKTTKRKERLTGTGGIIGEEGAEHNVWWEREDTMDGCGLAAPTTRESSQSSAVTKYAHHRQGPCVPDRILDWVEKGTTETGKTLRPVSNVPVVPSKWPGRALPCLACFSSMAPGGPLPHSTDWCTYTTNTTATEQGRYVSWWTTD</sequence>
<feature type="compositionally biased region" description="Basic and acidic residues" evidence="1">
    <location>
        <begin position="82"/>
        <end position="97"/>
    </location>
</feature>
<reference evidence="2" key="2">
    <citation type="submission" date="2025-08" db="UniProtKB">
        <authorList>
            <consortium name="RefSeq"/>
        </authorList>
    </citation>
    <scope>IDENTIFICATION</scope>
</reference>
<accession>A0AAJ8BX63</accession>
<dbReference type="VEuPathDB" id="FungiDB:An08g10590"/>
<reference evidence="2" key="1">
    <citation type="submission" date="2025-02" db="EMBL/GenBank/DDBJ databases">
        <authorList>
            <consortium name="NCBI Genome Project"/>
        </authorList>
    </citation>
    <scope>NUCLEOTIDE SEQUENCE</scope>
</reference>
<dbReference type="AlphaFoldDB" id="A0AAJ8BX63"/>
<feature type="compositionally biased region" description="Basic and acidic residues" evidence="1">
    <location>
        <begin position="39"/>
        <end position="50"/>
    </location>
</feature>
<gene>
    <name evidence="2" type="ORF">An08g10590</name>
</gene>
<protein>
    <submittedName>
        <fullName evidence="2">Uncharacterized protein</fullName>
    </submittedName>
</protein>
<feature type="region of interest" description="Disordered" evidence="1">
    <location>
        <begin position="34"/>
        <end position="113"/>
    </location>
</feature>
<dbReference type="GeneID" id="84591826"/>
<dbReference type="KEGG" id="ang:An08g10590"/>
<proteinExistence type="predicted"/>